<dbReference type="PANTHER" id="PTHR42718">
    <property type="entry name" value="MAJOR FACILITATOR SUPERFAMILY MULTIDRUG TRANSPORTER MFSC"/>
    <property type="match status" value="1"/>
</dbReference>
<feature type="transmembrane region" description="Helical" evidence="8">
    <location>
        <begin position="206"/>
        <end position="225"/>
    </location>
</feature>
<gene>
    <name evidence="10" type="ORF">EJP77_04770</name>
</gene>
<reference evidence="10 11" key="1">
    <citation type="submission" date="2018-12" db="EMBL/GenBank/DDBJ databases">
        <authorList>
            <person name="Sun L."/>
            <person name="Chen Z."/>
        </authorList>
    </citation>
    <scope>NUCLEOTIDE SEQUENCE [LARGE SCALE GENOMIC DNA]</scope>
    <source>
        <strain evidence="10 11">3-5-3</strain>
    </source>
</reference>
<dbReference type="GO" id="GO:0022857">
    <property type="term" value="F:transmembrane transporter activity"/>
    <property type="evidence" value="ECO:0007669"/>
    <property type="project" value="InterPro"/>
</dbReference>
<protein>
    <submittedName>
        <fullName evidence="10">DHA2 family efflux MFS transporter permease subunit</fullName>
    </submittedName>
</protein>
<evidence type="ECO:0000256" key="4">
    <source>
        <dbReference type="ARBA" id="ARBA00022475"/>
    </source>
</evidence>
<dbReference type="Gene3D" id="1.20.1720.10">
    <property type="entry name" value="Multidrug resistance protein D"/>
    <property type="match status" value="1"/>
</dbReference>
<dbReference type="Gene3D" id="1.20.1250.20">
    <property type="entry name" value="MFS general substrate transporter like domains"/>
    <property type="match status" value="1"/>
</dbReference>
<comment type="subcellular location">
    <subcellularLocation>
        <location evidence="1">Cell membrane</location>
        <topology evidence="1">Multi-pass membrane protein</topology>
    </subcellularLocation>
</comment>
<feature type="transmembrane region" description="Helical" evidence="8">
    <location>
        <begin position="116"/>
        <end position="136"/>
    </location>
</feature>
<evidence type="ECO:0000256" key="2">
    <source>
        <dbReference type="ARBA" id="ARBA00008537"/>
    </source>
</evidence>
<feature type="transmembrane region" description="Helical" evidence="8">
    <location>
        <begin position="59"/>
        <end position="79"/>
    </location>
</feature>
<feature type="transmembrane region" description="Helical" evidence="8">
    <location>
        <begin position="492"/>
        <end position="510"/>
    </location>
</feature>
<feature type="transmembrane region" description="Helical" evidence="8">
    <location>
        <begin position="368"/>
        <end position="390"/>
    </location>
</feature>
<name>A0A3S1B9R3_9BACL</name>
<dbReference type="EMBL" id="RZNX01000001">
    <property type="protein sequence ID" value="RUT36306.1"/>
    <property type="molecule type" value="Genomic_DNA"/>
</dbReference>
<sequence length="544" mass="59575">MSTNQQIDKPAGSGFRQHLPLLIVLMVGLFLAILNQTLLNVALPHITNEYGITTNTAQWLLTGYMLVNGVLIPLSAFLIERFGVRVLFLAAMFCFTLGALICGVAGSFSVLLIGRLIQAVGGGVLSPLVMSVILFIFPPEMRGKGMGIFGLAMMFAPAIGPTLSGWVVQNYDWHILFSGMIPFGVIVIIIAFFKMRNIEQPKLIKLDYMGTLSSLAGVGLLLYGLSEAGTKGWGDTEVMACIIIGTILVAFFVIWEMRTRNPLLNMGVFRFGIFSLSNVINIFVTASMYAGMLLIPIYLQNLRGITPLDSGLLMLPGALVMLIMSPISGILFDKVGPRPLAIIGMVITTVTTYQLTKLTLDTSYSYILIIYMIRYFGMSFLMMPIMTAGMNQLPRDLNKHGTAMSNTLRQVSGSIGTSVITTIFTTRTTFHGAAYADRMDTTNPTFMQSFGELVNKISTELHIPLAQAKTQAVTMLAGHVKMEATVQGINDAFFWATLISVAGLVLSFFLRDVRKDKDRLAKKEHTETLMLPAPKETLVTERGV</sequence>
<dbReference type="PANTHER" id="PTHR42718:SF9">
    <property type="entry name" value="MAJOR FACILITATOR SUPERFAMILY MULTIDRUG TRANSPORTER MFSC"/>
    <property type="match status" value="1"/>
</dbReference>
<keyword evidence="3" id="KW-0813">Transport</keyword>
<accession>A0A3S1B9R3</accession>
<evidence type="ECO:0000313" key="10">
    <source>
        <dbReference type="EMBL" id="RUT36306.1"/>
    </source>
</evidence>
<dbReference type="InterPro" id="IPR036259">
    <property type="entry name" value="MFS_trans_sf"/>
</dbReference>
<dbReference type="InterPro" id="IPR020846">
    <property type="entry name" value="MFS_dom"/>
</dbReference>
<evidence type="ECO:0000256" key="5">
    <source>
        <dbReference type="ARBA" id="ARBA00022692"/>
    </source>
</evidence>
<evidence type="ECO:0000256" key="7">
    <source>
        <dbReference type="ARBA" id="ARBA00023136"/>
    </source>
</evidence>
<dbReference type="GO" id="GO:0005886">
    <property type="term" value="C:plasma membrane"/>
    <property type="evidence" value="ECO:0007669"/>
    <property type="project" value="UniProtKB-SubCell"/>
</dbReference>
<comment type="caution">
    <text evidence="10">The sequence shown here is derived from an EMBL/GenBank/DDBJ whole genome shotgun (WGS) entry which is preliminary data.</text>
</comment>
<feature type="transmembrane region" description="Helical" evidence="8">
    <location>
        <begin position="311"/>
        <end position="332"/>
    </location>
</feature>
<dbReference type="NCBIfam" id="TIGR00711">
    <property type="entry name" value="efflux_EmrB"/>
    <property type="match status" value="1"/>
</dbReference>
<keyword evidence="11" id="KW-1185">Reference proteome</keyword>
<organism evidence="10 11">
    <name type="scientific">Paenibacillus zeisoli</name>
    <dbReference type="NCBI Taxonomy" id="2496267"/>
    <lineage>
        <taxon>Bacteria</taxon>
        <taxon>Bacillati</taxon>
        <taxon>Bacillota</taxon>
        <taxon>Bacilli</taxon>
        <taxon>Bacillales</taxon>
        <taxon>Paenibacillaceae</taxon>
        <taxon>Paenibacillus</taxon>
    </lineage>
</organism>
<dbReference type="PROSITE" id="PS50850">
    <property type="entry name" value="MFS"/>
    <property type="match status" value="1"/>
</dbReference>
<dbReference type="PRINTS" id="PR01036">
    <property type="entry name" value="TCRTETB"/>
</dbReference>
<feature type="transmembrane region" description="Helical" evidence="8">
    <location>
        <begin position="276"/>
        <end position="299"/>
    </location>
</feature>
<dbReference type="OrthoDB" id="9816041at2"/>
<evidence type="ECO:0000256" key="3">
    <source>
        <dbReference type="ARBA" id="ARBA00022448"/>
    </source>
</evidence>
<keyword evidence="7 8" id="KW-0472">Membrane</keyword>
<feature type="transmembrane region" description="Helical" evidence="8">
    <location>
        <begin position="339"/>
        <end position="356"/>
    </location>
</feature>
<dbReference type="AlphaFoldDB" id="A0A3S1B9R3"/>
<feature type="domain" description="Major facilitator superfamily (MFS) profile" evidence="9">
    <location>
        <begin position="21"/>
        <end position="515"/>
    </location>
</feature>
<feature type="transmembrane region" description="Helical" evidence="8">
    <location>
        <begin position="21"/>
        <end position="39"/>
    </location>
</feature>
<feature type="transmembrane region" description="Helical" evidence="8">
    <location>
        <begin position="86"/>
        <end position="110"/>
    </location>
</feature>
<keyword evidence="4" id="KW-1003">Cell membrane</keyword>
<keyword evidence="5 8" id="KW-0812">Transmembrane</keyword>
<evidence type="ECO:0000256" key="6">
    <source>
        <dbReference type="ARBA" id="ARBA00022989"/>
    </source>
</evidence>
<evidence type="ECO:0000313" key="11">
    <source>
        <dbReference type="Proteomes" id="UP000272464"/>
    </source>
</evidence>
<evidence type="ECO:0000256" key="8">
    <source>
        <dbReference type="SAM" id="Phobius"/>
    </source>
</evidence>
<dbReference type="SUPFAM" id="SSF103473">
    <property type="entry name" value="MFS general substrate transporter"/>
    <property type="match status" value="1"/>
</dbReference>
<evidence type="ECO:0000256" key="1">
    <source>
        <dbReference type="ARBA" id="ARBA00004651"/>
    </source>
</evidence>
<dbReference type="RefSeq" id="WP_127197999.1">
    <property type="nucleotide sequence ID" value="NZ_RZNX01000001.1"/>
</dbReference>
<feature type="transmembrane region" description="Helical" evidence="8">
    <location>
        <begin position="148"/>
        <end position="167"/>
    </location>
</feature>
<feature type="transmembrane region" description="Helical" evidence="8">
    <location>
        <begin position="411"/>
        <end position="430"/>
    </location>
</feature>
<dbReference type="InterPro" id="IPR004638">
    <property type="entry name" value="EmrB-like"/>
</dbReference>
<evidence type="ECO:0000259" key="9">
    <source>
        <dbReference type="PROSITE" id="PS50850"/>
    </source>
</evidence>
<proteinExistence type="inferred from homology"/>
<feature type="transmembrane region" description="Helical" evidence="8">
    <location>
        <begin position="173"/>
        <end position="194"/>
    </location>
</feature>
<dbReference type="InterPro" id="IPR011701">
    <property type="entry name" value="MFS"/>
</dbReference>
<dbReference type="Proteomes" id="UP000272464">
    <property type="component" value="Unassembled WGS sequence"/>
</dbReference>
<keyword evidence="6 8" id="KW-1133">Transmembrane helix</keyword>
<dbReference type="Pfam" id="PF07690">
    <property type="entry name" value="MFS_1"/>
    <property type="match status" value="1"/>
</dbReference>
<comment type="similarity">
    <text evidence="2">Belongs to the major facilitator superfamily. EmrB family.</text>
</comment>
<feature type="transmembrane region" description="Helical" evidence="8">
    <location>
        <begin position="237"/>
        <end position="255"/>
    </location>
</feature>
<dbReference type="CDD" id="cd17503">
    <property type="entry name" value="MFS_LmrB_MDR_like"/>
    <property type="match status" value="1"/>
</dbReference>